<feature type="compositionally biased region" description="Polar residues" evidence="1">
    <location>
        <begin position="599"/>
        <end position="614"/>
    </location>
</feature>
<feature type="compositionally biased region" description="Polar residues" evidence="1">
    <location>
        <begin position="839"/>
        <end position="850"/>
    </location>
</feature>
<feature type="compositionally biased region" description="Polar residues" evidence="1">
    <location>
        <begin position="1033"/>
        <end position="1048"/>
    </location>
</feature>
<name>A0A1Y2BA39_9TREE</name>
<keyword evidence="3" id="KW-1185">Reference proteome</keyword>
<feature type="compositionally biased region" description="Low complexity" evidence="1">
    <location>
        <begin position="1100"/>
        <end position="1110"/>
    </location>
</feature>
<evidence type="ECO:0000313" key="2">
    <source>
        <dbReference type="EMBL" id="ORY31673.1"/>
    </source>
</evidence>
<feature type="region of interest" description="Disordered" evidence="1">
    <location>
        <begin position="335"/>
        <end position="357"/>
    </location>
</feature>
<feature type="compositionally biased region" description="Polar residues" evidence="1">
    <location>
        <begin position="964"/>
        <end position="973"/>
    </location>
</feature>
<reference evidence="2 3" key="1">
    <citation type="submission" date="2016-07" db="EMBL/GenBank/DDBJ databases">
        <title>Pervasive Adenine N6-methylation of Active Genes in Fungi.</title>
        <authorList>
            <consortium name="DOE Joint Genome Institute"/>
            <person name="Mondo S.J."/>
            <person name="Dannebaum R.O."/>
            <person name="Kuo R.C."/>
            <person name="Labutti K."/>
            <person name="Haridas S."/>
            <person name="Kuo A."/>
            <person name="Salamov A."/>
            <person name="Ahrendt S.R."/>
            <person name="Lipzen A."/>
            <person name="Sullivan W."/>
            <person name="Andreopoulos W.B."/>
            <person name="Clum A."/>
            <person name="Lindquist E."/>
            <person name="Daum C."/>
            <person name="Ramamoorthy G.K."/>
            <person name="Gryganskyi A."/>
            <person name="Culley D."/>
            <person name="Magnuson J.K."/>
            <person name="James T.Y."/>
            <person name="O'Malley M.A."/>
            <person name="Stajich J.E."/>
            <person name="Spatafora J.W."/>
            <person name="Visel A."/>
            <person name="Grigoriev I.V."/>
        </authorList>
    </citation>
    <scope>NUCLEOTIDE SEQUENCE [LARGE SCALE GENOMIC DNA]</scope>
    <source>
        <strain evidence="2 3">68-887.2</strain>
    </source>
</reference>
<feature type="compositionally biased region" description="Basic and acidic residues" evidence="1">
    <location>
        <begin position="734"/>
        <end position="751"/>
    </location>
</feature>
<feature type="compositionally biased region" description="Polar residues" evidence="1">
    <location>
        <begin position="91"/>
        <end position="106"/>
    </location>
</feature>
<feature type="compositionally biased region" description="Pro residues" evidence="1">
    <location>
        <begin position="77"/>
        <end position="90"/>
    </location>
</feature>
<dbReference type="EMBL" id="MCFC01000014">
    <property type="protein sequence ID" value="ORY31673.1"/>
    <property type="molecule type" value="Genomic_DNA"/>
</dbReference>
<feature type="compositionally biased region" description="Polar residues" evidence="1">
    <location>
        <begin position="857"/>
        <end position="868"/>
    </location>
</feature>
<feature type="compositionally biased region" description="Low complexity" evidence="1">
    <location>
        <begin position="752"/>
        <end position="784"/>
    </location>
</feature>
<feature type="compositionally biased region" description="Polar residues" evidence="1">
    <location>
        <begin position="1"/>
        <end position="36"/>
    </location>
</feature>
<feature type="compositionally biased region" description="Polar residues" evidence="1">
    <location>
        <begin position="664"/>
        <end position="718"/>
    </location>
</feature>
<feature type="compositionally biased region" description="Polar residues" evidence="1">
    <location>
        <begin position="902"/>
        <end position="912"/>
    </location>
</feature>
<feature type="region of interest" description="Disordered" evidence="1">
    <location>
        <begin position="1"/>
        <end position="44"/>
    </location>
</feature>
<feature type="compositionally biased region" description="Polar residues" evidence="1">
    <location>
        <begin position="1126"/>
        <end position="1150"/>
    </location>
</feature>
<feature type="compositionally biased region" description="Polar residues" evidence="1">
    <location>
        <begin position="117"/>
        <end position="129"/>
    </location>
</feature>
<feature type="compositionally biased region" description="Polar residues" evidence="1">
    <location>
        <begin position="523"/>
        <end position="567"/>
    </location>
</feature>
<feature type="region of interest" description="Disordered" evidence="1">
    <location>
        <begin position="217"/>
        <end position="287"/>
    </location>
</feature>
<dbReference type="AlphaFoldDB" id="A0A1Y2BA39"/>
<feature type="compositionally biased region" description="Polar residues" evidence="1">
    <location>
        <begin position="465"/>
        <end position="476"/>
    </location>
</feature>
<feature type="region of interest" description="Disordered" evidence="1">
    <location>
        <begin position="56"/>
        <end position="170"/>
    </location>
</feature>
<evidence type="ECO:0000313" key="3">
    <source>
        <dbReference type="Proteomes" id="UP000193986"/>
    </source>
</evidence>
<feature type="compositionally biased region" description="Low complexity" evidence="1">
    <location>
        <begin position="873"/>
        <end position="885"/>
    </location>
</feature>
<feature type="region of interest" description="Disordered" evidence="1">
    <location>
        <begin position="509"/>
        <end position="935"/>
    </location>
</feature>
<organism evidence="2 3">
    <name type="scientific">Naematelia encephala</name>
    <dbReference type="NCBI Taxonomy" id="71784"/>
    <lineage>
        <taxon>Eukaryota</taxon>
        <taxon>Fungi</taxon>
        <taxon>Dikarya</taxon>
        <taxon>Basidiomycota</taxon>
        <taxon>Agaricomycotina</taxon>
        <taxon>Tremellomycetes</taxon>
        <taxon>Tremellales</taxon>
        <taxon>Naemateliaceae</taxon>
        <taxon>Naematelia</taxon>
    </lineage>
</organism>
<gene>
    <name evidence="2" type="ORF">BCR39DRAFT_88836</name>
</gene>
<feature type="region of interest" description="Disordered" evidence="1">
    <location>
        <begin position="1164"/>
        <end position="1187"/>
    </location>
</feature>
<dbReference type="Proteomes" id="UP000193986">
    <property type="component" value="Unassembled WGS sequence"/>
</dbReference>
<feature type="compositionally biased region" description="Low complexity" evidence="1">
    <location>
        <begin position="145"/>
        <end position="154"/>
    </location>
</feature>
<feature type="region of interest" description="Disordered" evidence="1">
    <location>
        <begin position="379"/>
        <end position="477"/>
    </location>
</feature>
<evidence type="ECO:0000256" key="1">
    <source>
        <dbReference type="SAM" id="MobiDB-lite"/>
    </source>
</evidence>
<comment type="caution">
    <text evidence="2">The sequence shown here is derived from an EMBL/GenBank/DDBJ whole genome shotgun (WGS) entry which is preliminary data.</text>
</comment>
<feature type="compositionally biased region" description="Basic and acidic residues" evidence="1">
    <location>
        <begin position="643"/>
        <end position="657"/>
    </location>
</feature>
<dbReference type="STRING" id="71784.A0A1Y2BA39"/>
<sequence>MATSYPYNPARPQQYNDANAAGPSTGSSRRQASGDQYRSWEFSDRNYQGGQVAAEGDQFMDAVGDEDRGYADLLGFEPPPPRYAPQPPSLQSPYEHQQPFASQYSHRSPPAPDLLTPSRSYLPSNTGGTARNVDFGSPPRERLPSSASMSSMSATLGGRRAPAPAALDLSPRTERVVRETAAANESNRYSKLGGLGFGAPPTSQTEGRRIVTDPLWDQRATRPLPVPPQATHRPIPHHHPATDLPTSPSFPSGTVPPHRSSVAASQHRPSYSTASSAPQIPMSPSMPTTVPLSAVGYGRIGMREANISGPDRLSVMAEDSTRPSIDSYYTRVSSYGSTSLSPPPLAGSLSPSTPDPAQLDRRTLVGVGELTTPRWNSRTHAHLRTPSMPQDLGVSPPMPPPPDSLHVGSAPSRAWTRGENGHGLGVGVMEGVTEESPVKGRRHYSASLESPPRPSVRQSSRETHGSNTAPTASQGTFSGLLDLGSLGDFDFDSTMEAALAASLSIADNPAPSLPPAPKKASPQRQSAPPATNPTPRTEPSATSSNSPRGAVNPTTYENPASNVSPGSARSRIYARRAERERQASVAAQAQEPLIPTRALSHQSPPNSADSSVSAPRSARDARKTPPSSREGTLAKPRQSPGSAHHDILKHFTPKDFSHLPPSPSSASINQFLRGSGSINNFGSLDSRSPPASQNNIQNYFPSTTSVPTAASKSSLQRSESGRMKSMASGSKIGWEGREVNRDAEEALRKLDGLGSTPGKKGSGPKGKQSTSSSSITSRPGTPSGKKTSIPPGRRASQSSVKTLDHPLKENDSPLNTWVDLSEDVPAVPQPGRGRVAGPKTSTAPAETTNAVEKRESSSSTSFVGTPNSRDSHSLPTTSTTPSSASGVRPDRSGRRASASSDVSQPVELSSPATEAEKVGELHVPPVPPLPKGYMSMRQGLSNAAAGPIAFVPLHDPSPELHEVSSPSAPSINLPSSQSPAPAKPPMSKKWSFSSALSLKLHHKDSPSPGASPGLPETNDDGSHTPWTEILRQDLSTPSIVESSETISGPSEYYDAASDHSTTPNNNNNNLAAPAVGASGKSSTAHKRLTPSSIPFFRRASSSSIQSKSSQGTPPIAPQAPKAAPPTSYNNNVPAAPATQRTPSGTSTVTRKSMLGMTLPSMLRGSASKRGLSQQLAPPSQVPLQTQEKDKVLDIKAESKSASSSAGTGSLGWTGRKRGKVTLMMLILPSC</sequence>
<feature type="compositionally biased region" description="Low complexity" evidence="1">
    <location>
        <begin position="336"/>
        <end position="352"/>
    </location>
</feature>
<protein>
    <submittedName>
        <fullName evidence="2">Uncharacterized protein</fullName>
    </submittedName>
</protein>
<feature type="compositionally biased region" description="Polar residues" evidence="1">
    <location>
        <begin position="1170"/>
        <end position="1185"/>
    </location>
</feature>
<dbReference type="InParanoid" id="A0A1Y2BA39"/>
<feature type="compositionally biased region" description="Polar residues" evidence="1">
    <location>
        <begin position="262"/>
        <end position="278"/>
    </location>
</feature>
<dbReference type="OrthoDB" id="9332038at2759"/>
<feature type="region of interest" description="Disordered" evidence="1">
    <location>
        <begin position="949"/>
        <end position="1150"/>
    </location>
</feature>
<feature type="compositionally biased region" description="Low complexity" evidence="1">
    <location>
        <begin position="974"/>
        <end position="991"/>
    </location>
</feature>
<proteinExistence type="predicted"/>
<accession>A0A1Y2BA39</accession>
<feature type="compositionally biased region" description="Basic and acidic residues" evidence="1">
    <location>
        <begin position="802"/>
        <end position="811"/>
    </location>
</feature>